<protein>
    <recommendedName>
        <fullName evidence="3">Tn3 transposase DDE domain-containing protein</fullName>
    </recommendedName>
</protein>
<dbReference type="RefSeq" id="WP_082055952.1">
    <property type="nucleotide sequence ID" value="NZ_CP047166.1"/>
</dbReference>
<dbReference type="Proteomes" id="UP000596387">
    <property type="component" value="Chromosome"/>
</dbReference>
<accession>A0ABX7FF07</accession>
<sequence>MQEKLAGAIGGLQNYHAQTRRLVVNITGNRDLWYLKKQSDNNKAGGRHTVLLVFAAMHRLSELSRYDPAGLDRHMSGKANWLISEFVEGCLDQFIDQIATEITGCQFWPPKVR</sequence>
<evidence type="ECO:0000313" key="1">
    <source>
        <dbReference type="EMBL" id="QRF68497.1"/>
    </source>
</evidence>
<evidence type="ECO:0000313" key="2">
    <source>
        <dbReference type="Proteomes" id="UP000596387"/>
    </source>
</evidence>
<dbReference type="InterPro" id="IPR026988">
    <property type="entry name" value="YaaC-like"/>
</dbReference>
<evidence type="ECO:0008006" key="3">
    <source>
        <dbReference type="Google" id="ProtNLM"/>
    </source>
</evidence>
<keyword evidence="2" id="KW-1185">Reference proteome</keyword>
<dbReference type="EMBL" id="CP047166">
    <property type="protein sequence ID" value="QRF68497.1"/>
    <property type="molecule type" value="Genomic_DNA"/>
</dbReference>
<name>A0ABX7FF07_9RHOB</name>
<gene>
    <name evidence="1" type="ORF">GQA70_12900</name>
</gene>
<proteinExistence type="predicted"/>
<reference evidence="1 2" key="1">
    <citation type="submission" date="2019-12" db="EMBL/GenBank/DDBJ databases">
        <title>Complete Genome Sequence of a Quorum-Sensing Bacterium,Rhodobacteraceae bacterium C31, Isolated from a marine microalgae symbiotic bacteria.</title>
        <authorList>
            <person name="Zhang Y."/>
        </authorList>
    </citation>
    <scope>NUCLEOTIDE SEQUENCE [LARGE SCALE GENOMIC DNA]</scope>
    <source>
        <strain evidence="1 2">C31</strain>
    </source>
</reference>
<dbReference type="Pfam" id="PF14175">
    <property type="entry name" value="YaaC"/>
    <property type="match status" value="1"/>
</dbReference>
<organism evidence="1 2">
    <name type="scientific">Ponticoccus alexandrii</name>
    <dbReference type="NCBI Taxonomy" id="1943633"/>
    <lineage>
        <taxon>Bacteria</taxon>
        <taxon>Pseudomonadati</taxon>
        <taxon>Pseudomonadota</taxon>
        <taxon>Alphaproteobacteria</taxon>
        <taxon>Rhodobacterales</taxon>
        <taxon>Roseobacteraceae</taxon>
        <taxon>Ponticoccus</taxon>
    </lineage>
</organism>